<dbReference type="GO" id="GO:0061710">
    <property type="term" value="F:L-threonylcarbamoyladenylate synthase"/>
    <property type="evidence" value="ECO:0007669"/>
    <property type="project" value="UniProtKB-EC"/>
</dbReference>
<organism evidence="16 17">
    <name type="scientific">Methanosuratincola subterraneus</name>
    <dbReference type="NCBI Taxonomy" id="2593994"/>
    <lineage>
        <taxon>Archaea</taxon>
        <taxon>Thermoproteota</taxon>
        <taxon>Methanosuratincolia</taxon>
        <taxon>Candidatus Methanomethylicales</taxon>
        <taxon>Candidatus Methanomethylicaceae</taxon>
        <taxon>Candidatus Methanosuratincola (ex Vanwonterghem et al. 2016)</taxon>
    </lineage>
</organism>
<dbReference type="PROSITE" id="PS51163">
    <property type="entry name" value="YRDC"/>
    <property type="match status" value="1"/>
</dbReference>
<keyword evidence="12" id="KW-0694">RNA-binding</keyword>
<keyword evidence="13" id="KW-0812">Transmembrane</keyword>
<dbReference type="Gene3D" id="3.90.870.10">
    <property type="entry name" value="DHBP synthase"/>
    <property type="match status" value="1"/>
</dbReference>
<keyword evidence="13" id="KW-0472">Membrane</keyword>
<keyword evidence="5" id="KW-0808">Transferase</keyword>
<reference evidence="16 17" key="1">
    <citation type="submission" date="2018-12" db="EMBL/GenBank/DDBJ databases">
        <title>The complete genome of the methanogenic archaea of the candidate phylum Verstraetearchaeota, obtained from the metagenome of underground thermal water.</title>
        <authorList>
            <person name="Kadnikov V.V."/>
            <person name="Mardanov A.V."/>
            <person name="Beletsky A.V."/>
            <person name="Karnachuk O.V."/>
            <person name="Ravin N.V."/>
        </authorList>
    </citation>
    <scope>NUCLEOTIDE SEQUENCE [LARGE SCALE GENOMIC DNA]</scope>
    <source>
        <strain evidence="16">Ch88</strain>
    </source>
</reference>
<evidence type="ECO:0000256" key="13">
    <source>
        <dbReference type="SAM" id="Phobius"/>
    </source>
</evidence>
<evidence type="ECO:0000256" key="6">
    <source>
        <dbReference type="ARBA" id="ARBA00022694"/>
    </source>
</evidence>
<dbReference type="GO" id="GO:0005524">
    <property type="term" value="F:ATP binding"/>
    <property type="evidence" value="ECO:0007669"/>
    <property type="project" value="UniProtKB-KW"/>
</dbReference>
<dbReference type="EMBL" id="RXGA01000001">
    <property type="protein sequence ID" value="RWX73976.1"/>
    <property type="molecule type" value="Genomic_DNA"/>
</dbReference>
<evidence type="ECO:0000256" key="2">
    <source>
        <dbReference type="ARBA" id="ARBA00007663"/>
    </source>
</evidence>
<comment type="similarity">
    <text evidence="2">Belongs to the SUA5 family.</text>
</comment>
<accession>A0A3S3VGF4</accession>
<sequence length="459" mass="50470">FVLRPFILFFVLRPFILFFVLSPVVIEVLFHIQQSKYLQRAKSFRELEIFKHVYDHHLDMPRWVCAAEGFDPSEIGRIVRGGGIIVYPTDTVYGIGCDPRNAEAVRKVFAAKRREKKPMPVLVDSLQSAERLVDLGKAGRDLAERFWPGALTIVAPLRERLPEELTGGRQKVGVRVPDHPIAIAIIAASGGALVGTSANVSGRRAAIAAGDLDPEILNEVEIVVDAGKAPAGMASTVVEIGDPIPEVGKKIADGVWLIREGPIDVERIREALGGRSPQMGTPGRGEEFNIIVTTQRGNERNCMRELVTLSGEPSIRFSRTGFPGLLKGEVQSDPVEFCKALAARLAEDPWRARFVQKVTPIQEVTRAEAEDIRAAVRRLAGSIPEGATFRITVNKRGSEISSSGLIREVAREIERKVDLEHPDWIVDIELIRDVAGISVIRPGDIVSVTKMQEEALGKN</sequence>
<dbReference type="EC" id="2.7.7.87" evidence="3"/>
<feature type="domain" description="THUMP" evidence="15">
    <location>
        <begin position="343"/>
        <end position="441"/>
    </location>
</feature>
<dbReference type="InterPro" id="IPR004114">
    <property type="entry name" value="THUMP_dom"/>
</dbReference>
<keyword evidence="4" id="KW-0963">Cytoplasm</keyword>
<dbReference type="PANTHER" id="PTHR17490:SF16">
    <property type="entry name" value="THREONYLCARBAMOYL-AMP SYNTHASE"/>
    <property type="match status" value="1"/>
</dbReference>
<evidence type="ECO:0000256" key="11">
    <source>
        <dbReference type="ARBA" id="ARBA00048366"/>
    </source>
</evidence>
<evidence type="ECO:0000256" key="1">
    <source>
        <dbReference type="ARBA" id="ARBA00004496"/>
    </source>
</evidence>
<dbReference type="NCBIfam" id="TIGR00057">
    <property type="entry name" value="L-threonylcarbamoyladenylate synthase"/>
    <property type="match status" value="1"/>
</dbReference>
<gene>
    <name evidence="16" type="ORF">Metus_0001</name>
</gene>
<feature type="transmembrane region" description="Helical" evidence="13">
    <location>
        <begin position="6"/>
        <end position="30"/>
    </location>
</feature>
<dbReference type="GO" id="GO:0005737">
    <property type="term" value="C:cytoplasm"/>
    <property type="evidence" value="ECO:0007669"/>
    <property type="project" value="UniProtKB-SubCell"/>
</dbReference>
<dbReference type="InterPro" id="IPR050156">
    <property type="entry name" value="TC-AMP_synthase_SUA5"/>
</dbReference>
<evidence type="ECO:0000256" key="7">
    <source>
        <dbReference type="ARBA" id="ARBA00022695"/>
    </source>
</evidence>
<dbReference type="InterPro" id="IPR017945">
    <property type="entry name" value="DHBP_synth_RibB-like_a/b_dom"/>
</dbReference>
<dbReference type="Proteomes" id="UP000288215">
    <property type="component" value="Unassembled WGS sequence"/>
</dbReference>
<keyword evidence="7" id="KW-0548">Nucleotidyltransferase</keyword>
<feature type="non-terminal residue" evidence="16">
    <location>
        <position position="1"/>
    </location>
</feature>
<keyword evidence="6" id="KW-0819">tRNA processing</keyword>
<name>A0A3S3VGF4_METS7</name>
<dbReference type="AlphaFoldDB" id="A0A3S3VGF4"/>
<dbReference type="GO" id="GO:0006400">
    <property type="term" value="P:tRNA modification"/>
    <property type="evidence" value="ECO:0007669"/>
    <property type="project" value="InterPro"/>
</dbReference>
<keyword evidence="13" id="KW-1133">Transmembrane helix</keyword>
<keyword evidence="8" id="KW-0547">Nucleotide-binding</keyword>
<evidence type="ECO:0000256" key="8">
    <source>
        <dbReference type="ARBA" id="ARBA00022741"/>
    </source>
</evidence>
<proteinExistence type="inferred from homology"/>
<evidence type="ECO:0000256" key="9">
    <source>
        <dbReference type="ARBA" id="ARBA00022840"/>
    </source>
</evidence>
<dbReference type="GO" id="GO:0006450">
    <property type="term" value="P:regulation of translational fidelity"/>
    <property type="evidence" value="ECO:0007669"/>
    <property type="project" value="TreeGrafter"/>
</dbReference>
<evidence type="ECO:0000313" key="16">
    <source>
        <dbReference type="EMBL" id="RWX73976.1"/>
    </source>
</evidence>
<dbReference type="GO" id="GO:0003725">
    <property type="term" value="F:double-stranded RNA binding"/>
    <property type="evidence" value="ECO:0007669"/>
    <property type="project" value="InterPro"/>
</dbReference>
<dbReference type="PROSITE" id="PS51165">
    <property type="entry name" value="THUMP"/>
    <property type="match status" value="1"/>
</dbReference>
<evidence type="ECO:0000256" key="12">
    <source>
        <dbReference type="PROSITE-ProRule" id="PRU00529"/>
    </source>
</evidence>
<evidence type="ECO:0000256" key="3">
    <source>
        <dbReference type="ARBA" id="ARBA00012584"/>
    </source>
</evidence>
<dbReference type="Gene3D" id="3.30.2300.10">
    <property type="entry name" value="THUMP superfamily"/>
    <property type="match status" value="1"/>
</dbReference>
<dbReference type="Pfam" id="PF02926">
    <property type="entry name" value="THUMP"/>
    <property type="match status" value="1"/>
</dbReference>
<comment type="catalytic activity">
    <reaction evidence="11">
        <text>L-threonine + hydrogencarbonate + ATP = L-threonylcarbamoyladenylate + diphosphate + H2O</text>
        <dbReference type="Rhea" id="RHEA:36407"/>
        <dbReference type="ChEBI" id="CHEBI:15377"/>
        <dbReference type="ChEBI" id="CHEBI:17544"/>
        <dbReference type="ChEBI" id="CHEBI:30616"/>
        <dbReference type="ChEBI" id="CHEBI:33019"/>
        <dbReference type="ChEBI" id="CHEBI:57926"/>
        <dbReference type="ChEBI" id="CHEBI:73682"/>
        <dbReference type="EC" id="2.7.7.87"/>
    </reaction>
</comment>
<feature type="domain" description="YrdC-like" evidence="14">
    <location>
        <begin position="69"/>
        <end position="263"/>
    </location>
</feature>
<keyword evidence="9" id="KW-0067">ATP-binding</keyword>
<protein>
    <recommendedName>
        <fullName evidence="10">L-threonylcarbamoyladenylate synthase</fullName>
        <ecNumber evidence="3">2.7.7.87</ecNumber>
    </recommendedName>
    <alternativeName>
        <fullName evidence="10">L-threonylcarbamoyladenylate synthase</fullName>
    </alternativeName>
</protein>
<dbReference type="SUPFAM" id="SSF143437">
    <property type="entry name" value="THUMP domain-like"/>
    <property type="match status" value="1"/>
</dbReference>
<evidence type="ECO:0000259" key="14">
    <source>
        <dbReference type="PROSITE" id="PS51163"/>
    </source>
</evidence>
<evidence type="ECO:0000256" key="10">
    <source>
        <dbReference type="ARBA" id="ARBA00029774"/>
    </source>
</evidence>
<comment type="caution">
    <text evidence="16">The sequence shown here is derived from an EMBL/GenBank/DDBJ whole genome shotgun (WGS) entry which is preliminary data.</text>
</comment>
<comment type="subcellular location">
    <subcellularLocation>
        <location evidence="1">Cytoplasm</location>
    </subcellularLocation>
</comment>
<dbReference type="PANTHER" id="PTHR17490">
    <property type="entry name" value="SUA5"/>
    <property type="match status" value="1"/>
</dbReference>
<dbReference type="SMART" id="SM00981">
    <property type="entry name" value="THUMP"/>
    <property type="match status" value="1"/>
</dbReference>
<evidence type="ECO:0000259" key="15">
    <source>
        <dbReference type="PROSITE" id="PS51165"/>
    </source>
</evidence>
<dbReference type="GO" id="GO:0000049">
    <property type="term" value="F:tRNA binding"/>
    <property type="evidence" value="ECO:0007669"/>
    <property type="project" value="TreeGrafter"/>
</dbReference>
<evidence type="ECO:0000256" key="4">
    <source>
        <dbReference type="ARBA" id="ARBA00022490"/>
    </source>
</evidence>
<dbReference type="CDD" id="cd11717">
    <property type="entry name" value="THUMP_THUMPD1_like"/>
    <property type="match status" value="1"/>
</dbReference>
<dbReference type="SUPFAM" id="SSF55821">
    <property type="entry name" value="YrdC/RibB"/>
    <property type="match status" value="1"/>
</dbReference>
<evidence type="ECO:0000256" key="5">
    <source>
        <dbReference type="ARBA" id="ARBA00022679"/>
    </source>
</evidence>
<dbReference type="Pfam" id="PF01300">
    <property type="entry name" value="Sua5_yciO_yrdC"/>
    <property type="match status" value="1"/>
</dbReference>
<evidence type="ECO:0000313" key="17">
    <source>
        <dbReference type="Proteomes" id="UP000288215"/>
    </source>
</evidence>
<dbReference type="InterPro" id="IPR006070">
    <property type="entry name" value="Sua5-like_dom"/>
</dbReference>
<dbReference type="InterPro" id="IPR040183">
    <property type="entry name" value="THUMPD1-like"/>
</dbReference>